<feature type="domain" description="Alanine racemase N-terminal" evidence="5">
    <location>
        <begin position="43"/>
        <end position="253"/>
    </location>
</feature>
<sequence length="256" mass="30138">MSENFTIILFLDFASSLTNLFLIRKGVTLMLEKRFSNNLKDRMKKLYDDIEKYAVNKPVEIVVVSKKQSIEKIEILYNEGFKHFAENVAQEIRDKDLFYSKDDIKLSFIGNIQSNKLKYLFKNVDLIQSIDTFEKAQIVNEFYKSKNKKIDVLLEIKVSYEETKHGFLPSEINFLKENFSNFDFLNVKGIMCIAPNTDNEKFVEESFKKGKEIFLKLKEEFLDFKILSMGMSDDYIIALKNGSNMLRLGRYFYEEI</sequence>
<evidence type="ECO:0000259" key="5">
    <source>
        <dbReference type="Pfam" id="PF01168"/>
    </source>
</evidence>
<proteinExistence type="inferred from homology"/>
<dbReference type="Pfam" id="PF01168">
    <property type="entry name" value="Ala_racemase_N"/>
    <property type="match status" value="1"/>
</dbReference>
<dbReference type="PIRSF" id="PIRSF004848">
    <property type="entry name" value="YBL036c_PLPDEIII"/>
    <property type="match status" value="1"/>
</dbReference>
<dbReference type="InterPro" id="IPR011078">
    <property type="entry name" value="PyrdxlP_homeostasis"/>
</dbReference>
<comment type="function">
    <text evidence="2">Pyridoxal 5'-phosphate (PLP)-binding protein, which is involved in PLP homeostasis.</text>
</comment>
<dbReference type="GO" id="GO:0030170">
    <property type="term" value="F:pyridoxal phosphate binding"/>
    <property type="evidence" value="ECO:0007669"/>
    <property type="project" value="UniProtKB-UniRule"/>
</dbReference>
<keyword evidence="1 2" id="KW-0663">Pyridoxal phosphate</keyword>
<dbReference type="InterPro" id="IPR029066">
    <property type="entry name" value="PLP-binding_barrel"/>
</dbReference>
<comment type="similarity">
    <text evidence="2 4">Belongs to the pyridoxal phosphate-binding protein YggS/PROSC family.</text>
</comment>
<evidence type="ECO:0000256" key="4">
    <source>
        <dbReference type="RuleBase" id="RU004514"/>
    </source>
</evidence>
<protein>
    <recommendedName>
        <fullName evidence="2">Pyridoxal phosphate homeostasis protein</fullName>
        <shortName evidence="2">PLP homeostasis protein</shortName>
    </recommendedName>
</protein>
<comment type="cofactor">
    <cofactor evidence="3">
        <name>pyridoxal 5'-phosphate</name>
        <dbReference type="ChEBI" id="CHEBI:597326"/>
    </cofactor>
</comment>
<dbReference type="PANTHER" id="PTHR10146">
    <property type="entry name" value="PROLINE SYNTHETASE CO-TRANSCRIBED BACTERIAL HOMOLOG PROTEIN"/>
    <property type="match status" value="1"/>
</dbReference>
<evidence type="ECO:0000256" key="1">
    <source>
        <dbReference type="ARBA" id="ARBA00022898"/>
    </source>
</evidence>
<dbReference type="Gene3D" id="3.20.20.10">
    <property type="entry name" value="Alanine racemase"/>
    <property type="match status" value="1"/>
</dbReference>
<dbReference type="SUPFAM" id="SSF51419">
    <property type="entry name" value="PLP-binding barrel"/>
    <property type="match status" value="1"/>
</dbReference>
<dbReference type="AlphaFoldDB" id="A0A7C3N6L0"/>
<dbReference type="CDD" id="cd00635">
    <property type="entry name" value="PLPDE_III_YBL036c_like"/>
    <property type="match status" value="1"/>
</dbReference>
<dbReference type="PANTHER" id="PTHR10146:SF14">
    <property type="entry name" value="PYRIDOXAL PHOSPHATE HOMEOSTASIS PROTEIN"/>
    <property type="match status" value="1"/>
</dbReference>
<gene>
    <name evidence="6" type="ORF">ENS15_03385</name>
</gene>
<feature type="modified residue" description="N6-(pyridoxal phosphate)lysine" evidence="2 3">
    <location>
        <position position="66"/>
    </location>
</feature>
<evidence type="ECO:0000256" key="3">
    <source>
        <dbReference type="PIRSR" id="PIRSR004848-1"/>
    </source>
</evidence>
<comment type="caution">
    <text evidence="6">The sequence shown here is derived from an EMBL/GenBank/DDBJ whole genome shotgun (WGS) entry which is preliminary data.</text>
</comment>
<evidence type="ECO:0000256" key="2">
    <source>
        <dbReference type="HAMAP-Rule" id="MF_02087"/>
    </source>
</evidence>
<dbReference type="HAMAP" id="MF_02087">
    <property type="entry name" value="PLP_homeostasis"/>
    <property type="match status" value="1"/>
</dbReference>
<evidence type="ECO:0000313" key="6">
    <source>
        <dbReference type="EMBL" id="HFK23679.1"/>
    </source>
</evidence>
<dbReference type="EMBL" id="DSTT01000003">
    <property type="protein sequence ID" value="HFK23679.1"/>
    <property type="molecule type" value="Genomic_DNA"/>
</dbReference>
<dbReference type="NCBIfam" id="TIGR00044">
    <property type="entry name" value="YggS family pyridoxal phosphate-dependent enzyme"/>
    <property type="match status" value="1"/>
</dbReference>
<name>A0A7C3N6L0_UNCW3</name>
<organism evidence="6">
    <name type="scientific">candidate division WOR-3 bacterium</name>
    <dbReference type="NCBI Taxonomy" id="2052148"/>
    <lineage>
        <taxon>Bacteria</taxon>
        <taxon>Bacteria division WOR-3</taxon>
    </lineage>
</organism>
<reference evidence="6" key="1">
    <citation type="journal article" date="2020" name="mSystems">
        <title>Genome- and Community-Level Interaction Insights into Carbon Utilization and Element Cycling Functions of Hydrothermarchaeota in Hydrothermal Sediment.</title>
        <authorList>
            <person name="Zhou Z."/>
            <person name="Liu Y."/>
            <person name="Xu W."/>
            <person name="Pan J."/>
            <person name="Luo Z.H."/>
            <person name="Li M."/>
        </authorList>
    </citation>
    <scope>NUCLEOTIDE SEQUENCE [LARGE SCALE GENOMIC DNA]</scope>
    <source>
        <strain evidence="6">SpSt-464</strain>
    </source>
</reference>
<accession>A0A7C3N6L0</accession>
<dbReference type="InterPro" id="IPR001608">
    <property type="entry name" value="Ala_racemase_N"/>
</dbReference>